<feature type="domain" description="Rcc01698-like C-terminal" evidence="2">
    <location>
        <begin position="821"/>
        <end position="914"/>
    </location>
</feature>
<dbReference type="AlphaFoldDB" id="A0A375IJI4"/>
<dbReference type="RefSeq" id="WP_231942518.1">
    <property type="nucleotide sequence ID" value="NZ_LT991976.1"/>
</dbReference>
<name>A0A375IJI4_9BURK</name>
<dbReference type="Pfam" id="PF23666">
    <property type="entry name" value="Rcc01698_C"/>
    <property type="match status" value="1"/>
</dbReference>
<reference evidence="3 4" key="1">
    <citation type="submission" date="2018-01" db="EMBL/GenBank/DDBJ databases">
        <authorList>
            <person name="Gaut B.S."/>
            <person name="Morton B.R."/>
            <person name="Clegg M.T."/>
            <person name="Duvall M.R."/>
        </authorList>
    </citation>
    <scope>NUCLEOTIDE SEQUENCE [LARGE SCALE GENOMIC DNA]</scope>
    <source>
        <strain evidence="3">Cupriavidus taiwanensis LMG 19425</strain>
    </source>
</reference>
<dbReference type="InterPro" id="IPR032876">
    <property type="entry name" value="J_dom"/>
</dbReference>
<dbReference type="InterPro" id="IPR056490">
    <property type="entry name" value="Rcc01698_C"/>
</dbReference>
<dbReference type="Pfam" id="PF13550">
    <property type="entry name" value="Phage-tail_3"/>
    <property type="match status" value="1"/>
</dbReference>
<gene>
    <name evidence="3" type="ORF">CT19425_110256</name>
</gene>
<accession>A0A375IJI4</accession>
<sequence length="1075" mass="112991">MGQVGTLALGVVGAVIGGVVSAGNPMAIQAGFMVGAAIGGVIFPPKTPAPRINDLRLQDSAYGKFIPRVYGLFRVGGNLIWAGQPSQHTSGGKGAGGGKGPQQTTVTMSFAIGLCEGPISGVRRIWANGKLIYDISNPSNFEAISGSNQMVSNFKAYNGDETQLPDPTMESALGIGNVPAHRGLAYVVFNELDLSPWGSYLPSFSFEVITNVAPTYTGAIMSTYTQTPGQDMGQISGLTPQGATFMSLGYLHNYSGLYVGQLTPYGSSFTNPFTYTARLTPTNAPNWVAEAGGWADEPGMLCPDSVYGVWGWYKPDGTLMLGAAGLPSWVAGTGRNYIKSGVWLYATAAVAGPDWRIVKCSLMPTDSDGFALAGQTGQIVASTDPSYCVLLLGVTSAYLYAVDVSAETTRGSIYQFDADTLALVNTWPGSTLDSKLAGGSSCGHVVDDRHIYMYGGSRLYVFDAVAGVITKLADGVTGLPFAPSMMQVVSPGYILFGYGANSNASFSYLQLGYATTTDASIPLSTVVADICARAGLSPAQYDVAQLTDRVIGYAITTNATPRDNLAALMAAYFFDVTDSDGKLKFVKRGGASAGTFAYADLGASTAIGDDTNSTPIEVIRLQEIDLPKSLALTYIGAHSDYHPGTQTAFRTTTLSNKESAANLAVVLTDDQAMQKAQSLLWATWLAREQFTFQTRLAYLKYEPNDVVTLEGDGVSYTVRLTSVSYDGQGVLKWGAVSELPAVYISTAVGAPPAGFTPQPIAYAGATALAVLDVPPLRDQDTTPGLYLGACGYADSWPGCIVEISRDGLSFTDLVAISQASVIGTVLGVLPNFTGGNQPDELSTVTVSVLSGSLSSVTYANFLAGANAAIIGDEIVFFRNATLTGANTYQLSGLLRGVAGTEWAMTTHGNGDRFVFLDPNKIVAAGINSSDLGTTLYFEARLANINGTQAGPKQTLVPVNERVQPLAPVMFRALKGSAASTSDISLFWTRRARVNATWRNGTDVPLDQQTESYTLTIKSGSTVKRTVIVTAAQTYVYTAANIAADGFSSGNTISFSIYQNSDLGVVGRAATASIVR</sequence>
<evidence type="ECO:0000259" key="1">
    <source>
        <dbReference type="Pfam" id="PF13550"/>
    </source>
</evidence>
<organism evidence="3 4">
    <name type="scientific">Cupriavidus taiwanensis</name>
    <dbReference type="NCBI Taxonomy" id="164546"/>
    <lineage>
        <taxon>Bacteria</taxon>
        <taxon>Pseudomonadati</taxon>
        <taxon>Pseudomonadota</taxon>
        <taxon>Betaproteobacteria</taxon>
        <taxon>Burkholderiales</taxon>
        <taxon>Burkholderiaceae</taxon>
        <taxon>Cupriavidus</taxon>
    </lineage>
</organism>
<dbReference type="Proteomes" id="UP000255505">
    <property type="component" value="Chromosome I"/>
</dbReference>
<evidence type="ECO:0000313" key="3">
    <source>
        <dbReference type="EMBL" id="SPK73719.1"/>
    </source>
</evidence>
<feature type="domain" description="Tip attachment protein J" evidence="1">
    <location>
        <begin position="559"/>
        <end position="724"/>
    </location>
</feature>
<dbReference type="EMBL" id="LT991976">
    <property type="protein sequence ID" value="SPK73719.1"/>
    <property type="molecule type" value="Genomic_DNA"/>
</dbReference>
<evidence type="ECO:0000259" key="2">
    <source>
        <dbReference type="Pfam" id="PF23666"/>
    </source>
</evidence>
<protein>
    <submittedName>
        <fullName evidence="3">Uncharacterized protein</fullName>
    </submittedName>
</protein>
<proteinExistence type="predicted"/>
<evidence type="ECO:0000313" key="4">
    <source>
        <dbReference type="Proteomes" id="UP000255505"/>
    </source>
</evidence>